<dbReference type="Pfam" id="PF00589">
    <property type="entry name" value="Phage_integrase"/>
    <property type="match status" value="1"/>
</dbReference>
<reference evidence="3 4" key="1">
    <citation type="submission" date="2019-10" db="EMBL/GenBank/DDBJ databases">
        <title>Genome sequence of Azospirillum formosense CC-Nfb-7.</title>
        <authorList>
            <person name="Ambrosini A."/>
            <person name="Sant'Anna F.H."/>
            <person name="Cassan F.D."/>
            <person name="Souza E.M."/>
            <person name="Passaglia L.M.P."/>
        </authorList>
    </citation>
    <scope>NUCLEOTIDE SEQUENCE [LARGE SCALE GENOMIC DNA]</scope>
    <source>
        <strain evidence="3 4">CC-NFb-7</strain>
    </source>
</reference>
<dbReference type="InterPro" id="IPR011010">
    <property type="entry name" value="DNA_brk_join_enz"/>
</dbReference>
<evidence type="ECO:0000259" key="2">
    <source>
        <dbReference type="PROSITE" id="PS51898"/>
    </source>
</evidence>
<comment type="caution">
    <text evidence="3">The sequence shown here is derived from an EMBL/GenBank/DDBJ whole genome shotgun (WGS) entry which is preliminary data.</text>
</comment>
<keyword evidence="1" id="KW-0233">DNA recombination</keyword>
<proteinExistence type="predicted"/>
<keyword evidence="4" id="KW-1185">Reference proteome</keyword>
<dbReference type="Proteomes" id="UP000639419">
    <property type="component" value="Unassembled WGS sequence"/>
</dbReference>
<accession>A0ABX2KWU0</accession>
<dbReference type="Gene3D" id="1.10.443.10">
    <property type="entry name" value="Intergrase catalytic core"/>
    <property type="match status" value="1"/>
</dbReference>
<protein>
    <submittedName>
        <fullName evidence="3">Tyrosine-type recombinase/integrase</fullName>
    </submittedName>
</protein>
<dbReference type="RefSeq" id="WP_174438933.1">
    <property type="nucleotide sequence ID" value="NZ_BAABCC010000057.1"/>
</dbReference>
<evidence type="ECO:0000256" key="1">
    <source>
        <dbReference type="ARBA" id="ARBA00023172"/>
    </source>
</evidence>
<dbReference type="InterPro" id="IPR002104">
    <property type="entry name" value="Integrase_catalytic"/>
</dbReference>
<feature type="domain" description="Tyr recombinase" evidence="2">
    <location>
        <begin position="175"/>
        <end position="401"/>
    </location>
</feature>
<dbReference type="SUPFAM" id="SSF56349">
    <property type="entry name" value="DNA breaking-rejoining enzymes"/>
    <property type="match status" value="1"/>
</dbReference>
<evidence type="ECO:0000313" key="3">
    <source>
        <dbReference type="EMBL" id="NUB19807.1"/>
    </source>
</evidence>
<dbReference type="PROSITE" id="PS51898">
    <property type="entry name" value="TYR_RECOMBINASE"/>
    <property type="match status" value="1"/>
</dbReference>
<gene>
    <name evidence="3" type="ORF">GBZ26_11350</name>
</gene>
<name>A0ABX2KWU0_9PROT</name>
<sequence length="530" mass="59351">MADPNQMSLFPDIPARMDKFLDEKVIINRAGRPIDVSGAVWKISDPTQPVKLDWGEIKIPSETVLTATIAYMKHLLRNFSVGSAINAWYVLKRLWVSPAFQSACMAGEEIPYRAISEAIEKFEAHQRYRLFWLRHWFNWCCDQGFESFSAEVAFQFNEVVIGGGSKGQAVQSADPEEGPLVDTEIVALNNALRAARMTGVLSLKEQVGLWLCIALGCNSGPLALLREDDFERISAADAEGVVFQIRVPRHKKGDPVERTQFRVRKLTAEIGRLVDLLIAENRENSSQIDGRCGRPLLRREFPRIDIDGDGTLGEYRYHHRTAEITPLVGAAVAKLNVLSPRTGQPLKVTARRLRYTFATRLVREGASPRVLADALDHTDLQHIRVYFDLKSDIVEKLDAAMALELGPVSQAFLGHIVRSESEAERGHRKSSRIYHADKQSRTLEPLGTCGSFSFCGLAAPIACYTCVKFQPWMDAPHDKALKALLQERQRRLDDGQDGKMIALFDNTILAIADVVRRIEFIRQSEAANAS</sequence>
<dbReference type="EMBL" id="WHOR01000067">
    <property type="protein sequence ID" value="NUB19807.1"/>
    <property type="molecule type" value="Genomic_DNA"/>
</dbReference>
<organism evidence="3 4">
    <name type="scientific">Azospirillum formosense</name>
    <dbReference type="NCBI Taxonomy" id="861533"/>
    <lineage>
        <taxon>Bacteria</taxon>
        <taxon>Pseudomonadati</taxon>
        <taxon>Pseudomonadota</taxon>
        <taxon>Alphaproteobacteria</taxon>
        <taxon>Rhodospirillales</taxon>
        <taxon>Azospirillaceae</taxon>
        <taxon>Azospirillum</taxon>
    </lineage>
</organism>
<dbReference type="InterPro" id="IPR013762">
    <property type="entry name" value="Integrase-like_cat_sf"/>
</dbReference>
<evidence type="ECO:0000313" key="4">
    <source>
        <dbReference type="Proteomes" id="UP000639419"/>
    </source>
</evidence>